<dbReference type="AlphaFoldDB" id="A0A9X2DMI7"/>
<evidence type="ECO:0000313" key="1">
    <source>
        <dbReference type="EMBL" id="MCM3713544.1"/>
    </source>
</evidence>
<proteinExistence type="predicted"/>
<dbReference type="RefSeq" id="WP_251222354.1">
    <property type="nucleotide sequence ID" value="NZ_JAMBOL010000003.1"/>
</dbReference>
<gene>
    <name evidence="1" type="ORF">M3202_05570</name>
</gene>
<protein>
    <submittedName>
        <fullName evidence="1">DUF2515 domain-containing protein</fullName>
    </submittedName>
</protein>
<organism evidence="1 2">
    <name type="scientific">Halalkalibacter oceani</name>
    <dbReference type="NCBI Taxonomy" id="1653776"/>
    <lineage>
        <taxon>Bacteria</taxon>
        <taxon>Bacillati</taxon>
        <taxon>Bacillota</taxon>
        <taxon>Bacilli</taxon>
        <taxon>Bacillales</taxon>
        <taxon>Bacillaceae</taxon>
        <taxon>Halalkalibacter</taxon>
    </lineage>
</organism>
<name>A0A9X2DMI7_9BACI</name>
<comment type="caution">
    <text evidence="1">The sequence shown here is derived from an EMBL/GenBank/DDBJ whole genome shotgun (WGS) entry which is preliminary data.</text>
</comment>
<dbReference type="InterPro" id="IPR019658">
    <property type="entry name" value="DUF2515"/>
</dbReference>
<dbReference type="EMBL" id="JAMBOL010000003">
    <property type="protein sequence ID" value="MCM3713544.1"/>
    <property type="molecule type" value="Genomic_DNA"/>
</dbReference>
<dbReference type="Proteomes" id="UP001139179">
    <property type="component" value="Unassembled WGS sequence"/>
</dbReference>
<reference evidence="1" key="1">
    <citation type="submission" date="2022-05" db="EMBL/GenBank/DDBJ databases">
        <title>Comparative Genomics of Spacecraft Associated Microbes.</title>
        <authorList>
            <person name="Tran M.T."/>
            <person name="Wright A."/>
            <person name="Seuylemezian A."/>
            <person name="Eisen J."/>
            <person name="Coil D."/>
        </authorList>
    </citation>
    <scope>NUCLEOTIDE SEQUENCE</scope>
    <source>
        <strain evidence="1">214.1.1</strain>
    </source>
</reference>
<sequence>MKKHVIHTIKKRAARGNLDNISRTVLYEQFYMKHPEIKWALLAGLVSRNAGWNMTDLWSKWFHVLISTEERNLLFSTYERANWTIFADAYPQLLWYERAKKKRRPDYSLLAALGASQFMQNEWRRFWEKRDEQRLCTALIINEQFVIEEPVLRKPPYQNRVFATALYAAEEHAHFSYVLFPTKSGNLYGLYTRDFRDVHKRIWLGKQLAKLLFHQQIHAEIIQFLRDTPPTGSRHDYSQYMDWSFSNTSPALRGTVPLVAHHWSNRKDWYLRTDENVMALFAEEEKIEPVERTNWLQMKMGELYLLMKVKQLLRG</sequence>
<evidence type="ECO:0000313" key="2">
    <source>
        <dbReference type="Proteomes" id="UP001139179"/>
    </source>
</evidence>
<dbReference type="Pfam" id="PF10720">
    <property type="entry name" value="DUF2515"/>
    <property type="match status" value="1"/>
</dbReference>
<accession>A0A9X2DMI7</accession>
<keyword evidence="2" id="KW-1185">Reference proteome</keyword>